<evidence type="ECO:0000256" key="1">
    <source>
        <dbReference type="ARBA" id="ARBA00006383"/>
    </source>
</evidence>
<dbReference type="GO" id="GO:0046677">
    <property type="term" value="P:response to antibiotic"/>
    <property type="evidence" value="ECO:0007669"/>
    <property type="project" value="UniProtKB-KW"/>
</dbReference>
<evidence type="ECO:0000313" key="6">
    <source>
        <dbReference type="Proteomes" id="UP001290462"/>
    </source>
</evidence>
<keyword evidence="4" id="KW-0046">Antibiotic resistance</keyword>
<proteinExistence type="inferred from homology"/>
<dbReference type="SUPFAM" id="SSF110710">
    <property type="entry name" value="TTHA0583/YokD-like"/>
    <property type="match status" value="1"/>
</dbReference>
<dbReference type="AlphaFoldDB" id="A0AAW9K291"/>
<evidence type="ECO:0000256" key="3">
    <source>
        <dbReference type="ARBA" id="ARBA00023315"/>
    </source>
</evidence>
<dbReference type="InterPro" id="IPR028345">
    <property type="entry name" value="Antibiotic_NAT-like"/>
</dbReference>
<dbReference type="PANTHER" id="PTHR11104:SF0">
    <property type="entry name" value="SPBETA PROPHAGE-DERIVED AMINOGLYCOSIDE N(3')-ACETYLTRANSFERASE-LIKE PROTEIN YOKD"/>
    <property type="match status" value="1"/>
</dbReference>
<dbReference type="GO" id="GO:0046353">
    <property type="term" value="F:aminoglycoside 3-N-acetyltransferase activity"/>
    <property type="evidence" value="ECO:0007669"/>
    <property type="project" value="UniProtKB-EC"/>
</dbReference>
<keyword evidence="2 4" id="KW-0808">Transferase</keyword>
<comment type="caution">
    <text evidence="5">The sequence shown here is derived from an EMBL/GenBank/DDBJ whole genome shotgun (WGS) entry which is preliminary data.</text>
</comment>
<comment type="catalytic activity">
    <reaction evidence="4">
        <text>a 2-deoxystreptamine antibiotic + acetyl-CoA = an N(3)-acetyl-2-deoxystreptamine antibiotic + CoA + H(+)</text>
        <dbReference type="Rhea" id="RHEA:12665"/>
        <dbReference type="ChEBI" id="CHEBI:15378"/>
        <dbReference type="ChEBI" id="CHEBI:57287"/>
        <dbReference type="ChEBI" id="CHEBI:57288"/>
        <dbReference type="ChEBI" id="CHEBI:57921"/>
        <dbReference type="ChEBI" id="CHEBI:77452"/>
        <dbReference type="EC" id="2.3.1.81"/>
    </reaction>
</comment>
<evidence type="ECO:0000256" key="2">
    <source>
        <dbReference type="ARBA" id="ARBA00022679"/>
    </source>
</evidence>
<comment type="similarity">
    <text evidence="1 4">Belongs to the antibiotic N-acetyltransferase family.</text>
</comment>
<reference evidence="5" key="1">
    <citation type="submission" date="2023-08" db="EMBL/GenBank/DDBJ databases">
        <title>Genomic characterization of piscicolin 126 produced by Carnobacterium maltaromaticum CM22 strain isolated from salmon (Salmo salar).</title>
        <authorList>
            <person name="Gonzalez-Gragera E."/>
            <person name="Garcia-Lopez J.D."/>
            <person name="Teso-Perez C."/>
            <person name="Gimenez-Hernandez I."/>
            <person name="Peralta-Sanchez J.M."/>
            <person name="Valdivia E."/>
            <person name="Montalban-Lopez M."/>
            <person name="Martin-Platero A.M."/>
            <person name="Banos A."/>
            <person name="Martinez-Bueno M."/>
        </authorList>
    </citation>
    <scope>NUCLEOTIDE SEQUENCE</scope>
    <source>
        <strain evidence="5">CM22</strain>
    </source>
</reference>
<dbReference type="EC" id="2.3.1.-" evidence="4"/>
<dbReference type="PANTHER" id="PTHR11104">
    <property type="entry name" value="AMINOGLYCOSIDE N3-ACETYLTRANSFERASE"/>
    <property type="match status" value="1"/>
</dbReference>
<accession>A0AAW9K291</accession>
<dbReference type="EMBL" id="JAVBVO010000003">
    <property type="protein sequence ID" value="MDZ5758560.1"/>
    <property type="molecule type" value="Genomic_DNA"/>
</dbReference>
<protein>
    <recommendedName>
        <fullName evidence="4">Aminoglycoside N(3)-acetyltransferase</fullName>
        <ecNumber evidence="4">2.3.1.-</ecNumber>
    </recommendedName>
</protein>
<gene>
    <name evidence="5" type="ORF">RAK27_07760</name>
</gene>
<evidence type="ECO:0000256" key="4">
    <source>
        <dbReference type="RuleBase" id="RU365031"/>
    </source>
</evidence>
<sequence>MTELDTIQKLAHPITKDSLVTDFKNLGIKKGDILTVHSSLSSIGWVSGGAIAVILALFEVLGENGTLIMPAHSGDLSDPSGWGNPPVPESWWQTIRDTMPGYHPKYTPTRSMGAIAEAFRSFPEVSRSSHPQVSFSGWGQHAADILANHSLNYGLGECSPLGKIYQFSDAKILLLGVNYENNTSFHLAEYRQSDVKPIKYGAPILENDKTIWTEYTDIELFTDNFLTIGTDFEAENKCINGTVGNSKVKLFNQKKAVDFAESWLKNHSQK</sequence>
<dbReference type="RefSeq" id="WP_201731616.1">
    <property type="nucleotide sequence ID" value="NZ_CAJGUR010000058.1"/>
</dbReference>
<name>A0AAW9K291_CARML</name>
<keyword evidence="3 4" id="KW-0012">Acyltransferase</keyword>
<evidence type="ECO:0000313" key="5">
    <source>
        <dbReference type="EMBL" id="MDZ5758560.1"/>
    </source>
</evidence>
<dbReference type="Pfam" id="PF02522">
    <property type="entry name" value="Antibiotic_NAT"/>
    <property type="match status" value="1"/>
</dbReference>
<dbReference type="Proteomes" id="UP001290462">
    <property type="component" value="Unassembled WGS sequence"/>
</dbReference>
<organism evidence="5 6">
    <name type="scientific">Carnobacterium maltaromaticum</name>
    <name type="common">Carnobacterium piscicola</name>
    <dbReference type="NCBI Taxonomy" id="2751"/>
    <lineage>
        <taxon>Bacteria</taxon>
        <taxon>Bacillati</taxon>
        <taxon>Bacillota</taxon>
        <taxon>Bacilli</taxon>
        <taxon>Lactobacillales</taxon>
        <taxon>Carnobacteriaceae</taxon>
        <taxon>Carnobacterium</taxon>
    </lineage>
</organism>
<dbReference type="InterPro" id="IPR003679">
    <property type="entry name" value="Amioglycoside_AcTrfase"/>
</dbReference>